<reference evidence="1" key="1">
    <citation type="journal article" date="2021" name="Proc. Natl. Acad. Sci. U.S.A.">
        <title>A Catalog of Tens of Thousands of Viruses from Human Metagenomes Reveals Hidden Associations with Chronic Diseases.</title>
        <authorList>
            <person name="Tisza M.J."/>
            <person name="Buck C.B."/>
        </authorList>
    </citation>
    <scope>NUCLEOTIDE SEQUENCE</scope>
    <source>
        <strain evidence="1">CtqPo10</strain>
    </source>
</reference>
<organism evidence="1">
    <name type="scientific">Siphoviridae sp. ctqPo10</name>
    <dbReference type="NCBI Taxonomy" id="2827948"/>
    <lineage>
        <taxon>Viruses</taxon>
        <taxon>Duplodnaviria</taxon>
        <taxon>Heunggongvirae</taxon>
        <taxon>Uroviricota</taxon>
        <taxon>Caudoviricetes</taxon>
    </lineage>
</organism>
<proteinExistence type="predicted"/>
<name>A0A8S5SUQ1_9CAUD</name>
<dbReference type="EMBL" id="BK032682">
    <property type="protein sequence ID" value="DAF54753.1"/>
    <property type="molecule type" value="Genomic_DNA"/>
</dbReference>
<sequence>MKLFKTVDEKIAEIGFTKVEEDKYGCSYERKDKKYNFTQKVDILHKKSGRHILQSYDSDLGDDKGIGNTCVGLTGYEMKLFLKKMKRMKMYSGKKVSIE</sequence>
<protein>
    <submittedName>
        <fullName evidence="1">Uncharacterized protein</fullName>
    </submittedName>
</protein>
<accession>A0A8S5SUQ1</accession>
<evidence type="ECO:0000313" key="1">
    <source>
        <dbReference type="EMBL" id="DAF54753.1"/>
    </source>
</evidence>